<dbReference type="SUPFAM" id="SSF110296">
    <property type="entry name" value="Oligoxyloglucan reducing end-specific cellobiohydrolase"/>
    <property type="match status" value="3"/>
</dbReference>
<evidence type="ECO:0000259" key="4">
    <source>
        <dbReference type="Pfam" id="PF18962"/>
    </source>
</evidence>
<evidence type="ECO:0000259" key="3">
    <source>
        <dbReference type="Pfam" id="PF14870"/>
    </source>
</evidence>
<reference evidence="7" key="1">
    <citation type="journal article" date="2019" name="Int. J. Syst. Evol. Microbiol.">
        <title>The Global Catalogue of Microorganisms (GCM) 10K type strain sequencing project: providing services to taxonomists for standard genome sequencing and annotation.</title>
        <authorList>
            <consortium name="The Broad Institute Genomics Platform"/>
            <consortium name="The Broad Institute Genome Sequencing Center for Infectious Disease"/>
            <person name="Wu L."/>
            <person name="Ma J."/>
        </authorList>
    </citation>
    <scope>NUCLEOTIDE SEQUENCE [LARGE SCALE GENOMIC DNA]</scope>
    <source>
        <strain evidence="7">CGMCC 4.7466</strain>
    </source>
</reference>
<dbReference type="InterPro" id="IPR045829">
    <property type="entry name" value="PKD_6"/>
</dbReference>
<evidence type="ECO:0000313" key="7">
    <source>
        <dbReference type="Proteomes" id="UP001595818"/>
    </source>
</evidence>
<evidence type="ECO:0000313" key="6">
    <source>
        <dbReference type="EMBL" id="MFC4872225.1"/>
    </source>
</evidence>
<feature type="domain" description="Photosynthesis system II assembly factor Ycf48/Hcf136-like" evidence="3">
    <location>
        <begin position="60"/>
        <end position="185"/>
    </location>
</feature>
<dbReference type="InterPro" id="IPR015943">
    <property type="entry name" value="WD40/YVTN_repeat-like_dom_sf"/>
</dbReference>
<comment type="caution">
    <text evidence="6">The sequence shown here is derived from an EMBL/GenBank/DDBJ whole genome shotgun (WGS) entry which is preliminary data.</text>
</comment>
<sequence length="934" mass="102027">MKRVLLLCFILFCGYHQVIGQSWRRVGSWGNTFSDIQWINNQVGYIAGENIILKSIDSGLSWTELESPTRENIRAFVFLTENRGICLGTAGEVFLTRNGGGSWEETVLSAGEELKAITVFDTNKILIAGTNGTLFLSDDRGDSWERRDAQTSHDIHSLFFTGAHTGYAVTSASELIKTSDGGENWAVSSTGFGVPLNDLHFINDTTGYAVGNAGSIIKTENAGESWQFINSGIDTDLTRVVFHPDNPLIGIIAGKNGTILRTANGGQTFAGIASRTTEPIHAVAFRPQSNNVFAVASSGFLISSTNSGSSWAVRLSGRANDYAAVQFTTDLRGYLVGNQGLILLTTNGGNSFTDRSRPIGLPFNSLFFVNNATGYAAGNNGNIISTTNSGANWTTLNPGTNRNIHGLYFFNVNHGYAVGSRGLITKTENRGLNWTPLISGETEIDLKGIIFFDEETGLTIGEEGLILRSSDGVKWERIAIPTAEDFNAIQKLDDQTAVIVGNNGVAFKTKDKGRTWQKLELPWDADFNDVEFLDESVGFVAGTKGLILKTFDGGDTWERLPTATFQHFTGISFGDLNVGYAVGENGTFYQYTCQVPEEVPVIFGESNICLSQQIYSIQGTEEEGTTYEWRVDGGTILEGQESTRIVVRWDRPGRNAVMVRGQNNCGNGSTTALEVITSVQPDQPAAIQGEGVVCLSSFADYRVDSIPGTEYIWQATGGVVRGGQGTHKITIEWTNLKDQAISVYSRNPCGTGPVSEKPILVITTPAQPSVIEGPNKVGIQEADYEVVEEQDINYQWHVGDGGKIVSGQGTSKVRVSWEKEGDHELKVTPMNACNQGESRILEVNVNLITSLEERNRPAQINIYPNPSAGDVYISTFGIPDIQEILVFSTQGQKIREIKPEKDQYIFQIRQLPKGLFTVILRSRTSEYKKKIIIQ</sequence>
<dbReference type="CDD" id="cd00146">
    <property type="entry name" value="PKD"/>
    <property type="match status" value="1"/>
</dbReference>
<dbReference type="EMBL" id="JBHSJJ010000005">
    <property type="protein sequence ID" value="MFC4872225.1"/>
    <property type="molecule type" value="Genomic_DNA"/>
</dbReference>
<keyword evidence="7" id="KW-1185">Reference proteome</keyword>
<accession>A0ABV9T1W6</accession>
<proteinExistence type="predicted"/>
<dbReference type="PANTHER" id="PTHR47199">
    <property type="entry name" value="PHOTOSYSTEM II STABILITY/ASSEMBLY FACTOR HCF136, CHLOROPLASTIC"/>
    <property type="match status" value="1"/>
</dbReference>
<dbReference type="Pfam" id="PF18962">
    <property type="entry name" value="Por_Secre_tail"/>
    <property type="match status" value="1"/>
</dbReference>
<evidence type="ECO:0000256" key="1">
    <source>
        <dbReference type="ARBA" id="ARBA00022531"/>
    </source>
</evidence>
<feature type="domain" description="Secretion system C-terminal sorting" evidence="4">
    <location>
        <begin position="862"/>
        <end position="933"/>
    </location>
</feature>
<feature type="domain" description="PKD-like" evidence="5">
    <location>
        <begin position="598"/>
        <end position="675"/>
    </location>
</feature>
<dbReference type="NCBIfam" id="TIGR04183">
    <property type="entry name" value="Por_Secre_tail"/>
    <property type="match status" value="1"/>
</dbReference>
<feature type="domain" description="PKD-like" evidence="5">
    <location>
        <begin position="765"/>
        <end position="843"/>
    </location>
</feature>
<evidence type="ECO:0000256" key="2">
    <source>
        <dbReference type="ARBA" id="ARBA00023276"/>
    </source>
</evidence>
<keyword evidence="1" id="KW-0602">Photosynthesis</keyword>
<dbReference type="RefSeq" id="WP_377064436.1">
    <property type="nucleotide sequence ID" value="NZ_JBHSJJ010000005.1"/>
</dbReference>
<dbReference type="Pfam" id="PF14870">
    <property type="entry name" value="PSII_BNR"/>
    <property type="match status" value="3"/>
</dbReference>
<protein>
    <submittedName>
        <fullName evidence="6">YCF48-related protein</fullName>
    </submittedName>
</protein>
<dbReference type="InterPro" id="IPR028203">
    <property type="entry name" value="PSII_CF48-like_dom"/>
</dbReference>
<feature type="domain" description="PKD-like" evidence="5">
    <location>
        <begin position="681"/>
        <end position="755"/>
    </location>
</feature>
<evidence type="ECO:0000259" key="5">
    <source>
        <dbReference type="Pfam" id="PF19408"/>
    </source>
</evidence>
<keyword evidence="2" id="KW-0604">Photosystem II</keyword>
<gene>
    <name evidence="6" type="ORF">ACFPFU_11030</name>
</gene>
<feature type="domain" description="Photosynthesis system II assembly factor Ycf48/Hcf136-like" evidence="3">
    <location>
        <begin position="196"/>
        <end position="314"/>
    </location>
</feature>
<dbReference type="Gene3D" id="2.130.10.10">
    <property type="entry name" value="YVTN repeat-like/Quinoprotein amine dehydrogenase"/>
    <property type="match status" value="3"/>
</dbReference>
<name>A0ABV9T1W6_9BACT</name>
<organism evidence="6 7">
    <name type="scientific">Negadavirga shengliensis</name>
    <dbReference type="NCBI Taxonomy" id="1389218"/>
    <lineage>
        <taxon>Bacteria</taxon>
        <taxon>Pseudomonadati</taxon>
        <taxon>Bacteroidota</taxon>
        <taxon>Cytophagia</taxon>
        <taxon>Cytophagales</taxon>
        <taxon>Cyclobacteriaceae</taxon>
        <taxon>Negadavirga</taxon>
    </lineage>
</organism>
<dbReference type="Pfam" id="PF19408">
    <property type="entry name" value="PKD_6"/>
    <property type="match status" value="3"/>
</dbReference>
<dbReference type="Proteomes" id="UP001595818">
    <property type="component" value="Unassembled WGS sequence"/>
</dbReference>
<dbReference type="PANTHER" id="PTHR47199:SF2">
    <property type="entry name" value="PHOTOSYSTEM II STABILITY_ASSEMBLY FACTOR HCF136, CHLOROPLASTIC"/>
    <property type="match status" value="1"/>
</dbReference>
<dbReference type="InterPro" id="IPR026444">
    <property type="entry name" value="Secre_tail"/>
</dbReference>
<feature type="domain" description="Photosynthesis system II assembly factor Ycf48/Hcf136-like" evidence="3">
    <location>
        <begin position="393"/>
        <end position="517"/>
    </location>
</feature>